<dbReference type="PANTHER" id="PTHR22100">
    <property type="entry name" value="WINGS APART-LIKE PROTEIN HOMOLOG"/>
    <property type="match status" value="1"/>
</dbReference>
<dbReference type="Proteomes" id="UP000007875">
    <property type="component" value="Unassembled WGS sequence"/>
</dbReference>
<name>H2Z9U5_CIOSA</name>
<protein>
    <recommendedName>
        <fullName evidence="2">WAPL domain-containing protein</fullName>
    </recommendedName>
</protein>
<dbReference type="InterPro" id="IPR022771">
    <property type="entry name" value="WAPL_C"/>
</dbReference>
<dbReference type="InterPro" id="IPR039874">
    <property type="entry name" value="WAPL"/>
</dbReference>
<evidence type="ECO:0000259" key="2">
    <source>
        <dbReference type="PROSITE" id="PS51271"/>
    </source>
</evidence>
<evidence type="ECO:0000313" key="3">
    <source>
        <dbReference type="Ensembl" id="ENSCSAVP00000014360.1"/>
    </source>
</evidence>
<dbReference type="InterPro" id="IPR011989">
    <property type="entry name" value="ARM-like"/>
</dbReference>
<dbReference type="PROSITE" id="PS51271">
    <property type="entry name" value="WAPL"/>
    <property type="match status" value="1"/>
</dbReference>
<dbReference type="OMA" id="CANHLNC"/>
<dbReference type="Ensembl" id="ENSCSAVT00000014525.1">
    <property type="protein sequence ID" value="ENSCSAVP00000014360.1"/>
    <property type="gene ID" value="ENSCSAVG00000008414.1"/>
</dbReference>
<organism evidence="3 4">
    <name type="scientific">Ciona savignyi</name>
    <name type="common">Pacific transparent sea squirt</name>
    <dbReference type="NCBI Taxonomy" id="51511"/>
    <lineage>
        <taxon>Eukaryota</taxon>
        <taxon>Metazoa</taxon>
        <taxon>Chordata</taxon>
        <taxon>Tunicata</taxon>
        <taxon>Ascidiacea</taxon>
        <taxon>Phlebobranchia</taxon>
        <taxon>Cionidae</taxon>
        <taxon>Ciona</taxon>
    </lineage>
</organism>
<reference evidence="3" key="3">
    <citation type="submission" date="2025-09" db="UniProtKB">
        <authorList>
            <consortium name="Ensembl"/>
        </authorList>
    </citation>
    <scope>IDENTIFICATION</scope>
</reference>
<accession>H2Z9U5</accession>
<reference evidence="3" key="2">
    <citation type="submission" date="2025-08" db="UniProtKB">
        <authorList>
            <consortium name="Ensembl"/>
        </authorList>
    </citation>
    <scope>IDENTIFICATION</scope>
</reference>
<keyword evidence="4" id="KW-1185">Reference proteome</keyword>
<dbReference type="AlphaFoldDB" id="H2Z9U5"/>
<dbReference type="InterPro" id="IPR016024">
    <property type="entry name" value="ARM-type_fold"/>
</dbReference>
<feature type="domain" description="WAPL" evidence="2">
    <location>
        <begin position="2"/>
        <end position="219"/>
    </location>
</feature>
<dbReference type="SUPFAM" id="SSF48371">
    <property type="entry name" value="ARM repeat"/>
    <property type="match status" value="1"/>
</dbReference>
<comment type="similarity">
    <text evidence="1">Belongs to the WAPL family.</text>
</comment>
<dbReference type="InterPro" id="IPR012502">
    <property type="entry name" value="WAPL_dom"/>
</dbReference>
<dbReference type="Gene3D" id="1.25.10.10">
    <property type="entry name" value="Leucine-rich Repeat Variant"/>
    <property type="match status" value="1"/>
</dbReference>
<dbReference type="InParanoid" id="H2Z9U5"/>
<dbReference type="PANTHER" id="PTHR22100:SF13">
    <property type="entry name" value="WINGS APART-LIKE PROTEIN HOMOLOG"/>
    <property type="match status" value="1"/>
</dbReference>
<reference evidence="4" key="1">
    <citation type="submission" date="2003-08" db="EMBL/GenBank/DDBJ databases">
        <authorList>
            <person name="Birren B."/>
            <person name="Nusbaum C."/>
            <person name="Abebe A."/>
            <person name="Abouelleil A."/>
            <person name="Adekoya E."/>
            <person name="Ait-zahra M."/>
            <person name="Allen N."/>
            <person name="Allen T."/>
            <person name="An P."/>
            <person name="Anderson M."/>
            <person name="Anderson S."/>
            <person name="Arachchi H."/>
            <person name="Armbruster J."/>
            <person name="Bachantsang P."/>
            <person name="Baldwin J."/>
            <person name="Barry A."/>
            <person name="Bayul T."/>
            <person name="Blitshsteyn B."/>
            <person name="Bloom T."/>
            <person name="Blye J."/>
            <person name="Boguslavskiy L."/>
            <person name="Borowsky M."/>
            <person name="Boukhgalter B."/>
            <person name="Brunache A."/>
            <person name="Butler J."/>
            <person name="Calixte N."/>
            <person name="Calvo S."/>
            <person name="Camarata J."/>
            <person name="Campo K."/>
            <person name="Chang J."/>
            <person name="Cheshatsang Y."/>
            <person name="Citroen M."/>
            <person name="Collymore A."/>
            <person name="Considine T."/>
            <person name="Cook A."/>
            <person name="Cooke P."/>
            <person name="Corum B."/>
            <person name="Cuomo C."/>
            <person name="David R."/>
            <person name="Dawoe T."/>
            <person name="Degray S."/>
            <person name="Dodge S."/>
            <person name="Dooley K."/>
            <person name="Dorje P."/>
            <person name="Dorjee K."/>
            <person name="Dorris L."/>
            <person name="Duffey N."/>
            <person name="Dupes A."/>
            <person name="Elkins T."/>
            <person name="Engels R."/>
            <person name="Erickson J."/>
            <person name="Farina A."/>
            <person name="Faro S."/>
            <person name="Ferreira P."/>
            <person name="Fischer H."/>
            <person name="Fitzgerald M."/>
            <person name="Foley K."/>
            <person name="Gage D."/>
            <person name="Galagan J."/>
            <person name="Gearin G."/>
            <person name="Gnerre S."/>
            <person name="Gnirke A."/>
            <person name="Goyette A."/>
            <person name="Graham J."/>
            <person name="Grandbois E."/>
            <person name="Gyaltsen K."/>
            <person name="Hafez N."/>
            <person name="Hagopian D."/>
            <person name="Hagos B."/>
            <person name="Hall J."/>
            <person name="Hatcher B."/>
            <person name="Heller A."/>
            <person name="Higgins H."/>
            <person name="Honan T."/>
            <person name="Horn A."/>
            <person name="Houde N."/>
            <person name="Hughes L."/>
            <person name="Hulme W."/>
            <person name="Husby E."/>
            <person name="Iliev I."/>
            <person name="Jaffe D."/>
            <person name="Jones C."/>
            <person name="Kamal M."/>
            <person name="Kamat A."/>
            <person name="Kamvysselis M."/>
            <person name="Karlsson E."/>
            <person name="Kells C."/>
            <person name="Kieu A."/>
            <person name="Kisner P."/>
            <person name="Kodira C."/>
            <person name="Kulbokas E."/>
            <person name="Labutti K."/>
            <person name="Lama D."/>
            <person name="Landers T."/>
            <person name="Leger J."/>
            <person name="Levine S."/>
            <person name="Lewis D."/>
            <person name="Lewis T."/>
            <person name="Lindblad-toh K."/>
            <person name="Liu X."/>
            <person name="Lokyitsang T."/>
            <person name="Lokyitsang Y."/>
            <person name="Lucien O."/>
            <person name="Lui A."/>
            <person name="Ma L.J."/>
            <person name="Mabbitt R."/>
            <person name="Macdonald J."/>
            <person name="Maclean C."/>
            <person name="Major J."/>
            <person name="Manning J."/>
            <person name="Marabella R."/>
            <person name="Maru K."/>
            <person name="Matthews C."/>
            <person name="Mauceli E."/>
            <person name="Mccarthy M."/>
            <person name="Mcdonough S."/>
            <person name="Mcghee T."/>
            <person name="Meldrim J."/>
            <person name="Meneus L."/>
            <person name="Mesirov J."/>
            <person name="Mihalev A."/>
            <person name="Mihova T."/>
            <person name="Mikkelsen T."/>
            <person name="Mlenga V."/>
            <person name="Moru K."/>
            <person name="Mozes J."/>
            <person name="Mulrain L."/>
            <person name="Munson G."/>
            <person name="Naylor J."/>
            <person name="Newes C."/>
            <person name="Nguyen C."/>
            <person name="Nguyen N."/>
            <person name="Nguyen T."/>
            <person name="Nicol R."/>
            <person name="Nielsen C."/>
            <person name="Nizzari M."/>
            <person name="Norbu C."/>
            <person name="Norbu N."/>
            <person name="O'donnell P."/>
            <person name="Okoawo O."/>
            <person name="O'leary S."/>
            <person name="Omotosho B."/>
            <person name="O'neill K."/>
            <person name="Osman S."/>
            <person name="Parker S."/>
            <person name="Perrin D."/>
            <person name="Phunkhang P."/>
            <person name="Piqani B."/>
            <person name="Purcell S."/>
            <person name="Rachupka T."/>
            <person name="Ramasamy U."/>
            <person name="Rameau R."/>
            <person name="Ray V."/>
            <person name="Raymond C."/>
            <person name="Retta R."/>
            <person name="Richardson S."/>
            <person name="Rise C."/>
            <person name="Rodriguez J."/>
            <person name="Rogers J."/>
            <person name="Rogov P."/>
            <person name="Rutman M."/>
            <person name="Schupbach R."/>
            <person name="Seaman C."/>
            <person name="Settipalli S."/>
            <person name="Sharpe T."/>
            <person name="Sheridan J."/>
            <person name="Sherpa N."/>
            <person name="Shi J."/>
            <person name="Smirnov S."/>
            <person name="Smith C."/>
            <person name="Sougnez C."/>
            <person name="Spencer B."/>
            <person name="Stalker J."/>
            <person name="Stange-thomann N."/>
            <person name="Stavropoulos S."/>
            <person name="Stetson K."/>
            <person name="Stone C."/>
            <person name="Stone S."/>
            <person name="Stubbs M."/>
            <person name="Talamas J."/>
            <person name="Tchuinga P."/>
            <person name="Tenzing P."/>
            <person name="Tesfaye S."/>
            <person name="Theodore J."/>
            <person name="Thoulutsang Y."/>
            <person name="Topham K."/>
            <person name="Towey S."/>
            <person name="Tsamla T."/>
            <person name="Tsomo N."/>
            <person name="Vallee D."/>
            <person name="Vassiliev H."/>
            <person name="Venkataraman V."/>
            <person name="Vinson J."/>
            <person name="Vo A."/>
            <person name="Wade C."/>
            <person name="Wang S."/>
            <person name="Wangchuk T."/>
            <person name="Wangdi T."/>
            <person name="Whittaker C."/>
            <person name="Wilkinson J."/>
            <person name="Wu Y."/>
            <person name="Wyman D."/>
            <person name="Yadav S."/>
            <person name="Yang S."/>
            <person name="Yang X."/>
            <person name="Yeager S."/>
            <person name="Yee E."/>
            <person name="Young G."/>
            <person name="Zainoun J."/>
            <person name="Zembeck L."/>
            <person name="Zimmer A."/>
            <person name="Zody M."/>
            <person name="Lander E."/>
        </authorList>
    </citation>
    <scope>NUCLEOTIDE SEQUENCE [LARGE SCALE GENOMIC DNA]</scope>
</reference>
<sequence length="219" mass="24930">MQQTSESGFTVVKHVKNYQNCVVEGEAQEFADEVDYLLEGLQSSQPTSVRCLSVMNLASKCQQPSFRLYLRAHNVPKKIFSHLTDANGNKSLSLSTAALLFMLSRDRRMEIDKSTLQLVLSLLDPLDREANNQGNEKQVEGNKSFTKYKFLKSRDKAAQLDENEKNLKVVEGKILEMIQSCPDALINENVVSVKRLASEALIRFTARQTPEWYREEVRL</sequence>
<dbReference type="GeneTree" id="ENSGT00390000015768"/>
<evidence type="ECO:0000313" key="4">
    <source>
        <dbReference type="Proteomes" id="UP000007875"/>
    </source>
</evidence>
<proteinExistence type="inferred from homology"/>
<dbReference type="HOGENOM" id="CLU_1264099_0_0_1"/>
<dbReference type="eggNOG" id="KOG2152">
    <property type="taxonomic scope" value="Eukaryota"/>
</dbReference>
<dbReference type="Pfam" id="PF07814">
    <property type="entry name" value="WAPL"/>
    <property type="match status" value="1"/>
</dbReference>
<dbReference type="STRING" id="51511.ENSCSAVP00000014360"/>
<evidence type="ECO:0000256" key="1">
    <source>
        <dbReference type="ARBA" id="ARBA00006854"/>
    </source>
</evidence>